<keyword evidence="7 11" id="KW-1133">Transmembrane helix</keyword>
<dbReference type="GO" id="GO:0016020">
    <property type="term" value="C:membrane"/>
    <property type="evidence" value="ECO:0007669"/>
    <property type="project" value="UniProtKB-SubCell"/>
</dbReference>
<evidence type="ECO:0000256" key="7">
    <source>
        <dbReference type="ARBA" id="ARBA00022989"/>
    </source>
</evidence>
<dbReference type="GO" id="GO:0006493">
    <property type="term" value="P:protein O-linked glycosylation"/>
    <property type="evidence" value="ECO:0007669"/>
    <property type="project" value="TreeGrafter"/>
</dbReference>
<sequence length="550" mass="62746">MLALLRARRDAFILPTAYFLLLLFLYGSISGLQYSRKGLGSLSVSHGTNYAEIANSTHTELQALIQQGLDTSDFAGMADRVALFSRLANAITQDRSLDYQPLVALLRQQFHWWEPAWSIYAPWNPRRWVKRRNTGIVICAGAHNFIYAGHLIRTLRNTLKSKLPIEIAYSGEADLPFANRAALKALDSNIEMLNLLDYFDDDIAGLQDGGFAQKPFAMLASRFQKVILLDADIIFLQKPDQIFDTEPGLAETGALFWHDRAFVQIDDSSTDRHSWFRGLMNGREPSSMLKKSLFWTQHIYHEMESGAVCMDKGRPGVFMSLVFATWMNTREARGITYAHTYGDKEAFWMAAELSGAAYHFNPTYGAIMGYKLKRDAKVCGSQLLHLDVRNKPLWLNSSLRKNKHNGGSREFATLTHWMAPGYNMSEQIGWDFGMEEGVDWCAHGGDIVEMSGEETRIVDHMIGVSSRVDILLLPPPPERIDKEEKAAQEEKERKEKEEKEKEQEEKEDEEKEDEEEEEEEENEKEGRKKKKGKGKEGKKEKEETAEKEEK</sequence>
<evidence type="ECO:0000256" key="9">
    <source>
        <dbReference type="ARBA" id="ARBA00023180"/>
    </source>
</evidence>
<feature type="compositionally biased region" description="Basic and acidic residues" evidence="10">
    <location>
        <begin position="534"/>
        <end position="550"/>
    </location>
</feature>
<feature type="region of interest" description="Disordered" evidence="10">
    <location>
        <begin position="472"/>
        <end position="550"/>
    </location>
</feature>
<keyword evidence="3" id="KW-0328">Glycosyltransferase</keyword>
<organism evidence="12 13">
    <name type="scientific">Lasallia pustulata</name>
    <dbReference type="NCBI Taxonomy" id="136370"/>
    <lineage>
        <taxon>Eukaryota</taxon>
        <taxon>Fungi</taxon>
        <taxon>Dikarya</taxon>
        <taxon>Ascomycota</taxon>
        <taxon>Pezizomycotina</taxon>
        <taxon>Lecanoromycetes</taxon>
        <taxon>OSLEUM clade</taxon>
        <taxon>Umbilicariomycetidae</taxon>
        <taxon>Umbilicariales</taxon>
        <taxon>Umbilicariaceae</taxon>
        <taxon>Lasallia</taxon>
    </lineage>
</organism>
<dbReference type="PANTHER" id="PTHR31392:SF1">
    <property type="entry name" value="ALPHA-1,3-MANNOSYLTRANSFERASE MNN1-RELATED"/>
    <property type="match status" value="1"/>
</dbReference>
<evidence type="ECO:0000313" key="13">
    <source>
        <dbReference type="Proteomes" id="UP000324767"/>
    </source>
</evidence>
<evidence type="ECO:0000256" key="10">
    <source>
        <dbReference type="SAM" id="MobiDB-lite"/>
    </source>
</evidence>
<dbReference type="Pfam" id="PF11051">
    <property type="entry name" value="Mannosyl_trans3"/>
    <property type="match status" value="1"/>
</dbReference>
<evidence type="ECO:0000256" key="8">
    <source>
        <dbReference type="ARBA" id="ARBA00023136"/>
    </source>
</evidence>
<keyword evidence="4 12" id="KW-0808">Transferase</keyword>
<dbReference type="PANTHER" id="PTHR31392">
    <property type="entry name" value="ALPHA-1,3-MANNOSYLTRANSFERASE MNN1-RELATED"/>
    <property type="match status" value="1"/>
</dbReference>
<accession>A0A5M8PR11</accession>
<feature type="compositionally biased region" description="Acidic residues" evidence="10">
    <location>
        <begin position="505"/>
        <end position="523"/>
    </location>
</feature>
<keyword evidence="9" id="KW-0325">Glycoprotein</keyword>
<name>A0A5M8PR11_9LECA</name>
<dbReference type="GO" id="GO:0000033">
    <property type="term" value="F:alpha-1,3-mannosyltransferase activity"/>
    <property type="evidence" value="ECO:0007669"/>
    <property type="project" value="TreeGrafter"/>
</dbReference>
<keyword evidence="5 11" id="KW-0812">Transmembrane</keyword>
<comment type="caution">
    <text evidence="12">The sequence shown here is derived from an EMBL/GenBank/DDBJ whole genome shotgun (WGS) entry which is preliminary data.</text>
</comment>
<evidence type="ECO:0000256" key="4">
    <source>
        <dbReference type="ARBA" id="ARBA00022679"/>
    </source>
</evidence>
<protein>
    <submittedName>
        <fullName evidence="12">Glycosyl transferase</fullName>
    </submittedName>
</protein>
<dbReference type="AlphaFoldDB" id="A0A5M8PR11"/>
<dbReference type="Proteomes" id="UP000324767">
    <property type="component" value="Unassembled WGS sequence"/>
</dbReference>
<evidence type="ECO:0000256" key="6">
    <source>
        <dbReference type="ARBA" id="ARBA00022968"/>
    </source>
</evidence>
<dbReference type="SUPFAM" id="SSF53448">
    <property type="entry name" value="Nucleotide-diphospho-sugar transferases"/>
    <property type="match status" value="1"/>
</dbReference>
<dbReference type="EMBL" id="VXIT01000008">
    <property type="protein sequence ID" value="KAA6411006.1"/>
    <property type="molecule type" value="Genomic_DNA"/>
</dbReference>
<evidence type="ECO:0000256" key="5">
    <source>
        <dbReference type="ARBA" id="ARBA00022692"/>
    </source>
</evidence>
<proteinExistence type="inferred from homology"/>
<dbReference type="GO" id="GO:0005794">
    <property type="term" value="C:Golgi apparatus"/>
    <property type="evidence" value="ECO:0007669"/>
    <property type="project" value="TreeGrafter"/>
</dbReference>
<evidence type="ECO:0000256" key="1">
    <source>
        <dbReference type="ARBA" id="ARBA00004606"/>
    </source>
</evidence>
<evidence type="ECO:0000256" key="2">
    <source>
        <dbReference type="ARBA" id="ARBA00009105"/>
    </source>
</evidence>
<feature type="transmembrane region" description="Helical" evidence="11">
    <location>
        <begin position="12"/>
        <end position="29"/>
    </location>
</feature>
<reference evidence="12 13" key="1">
    <citation type="submission" date="2019-09" db="EMBL/GenBank/DDBJ databases">
        <title>The hologenome of the rock-dwelling lichen Lasallia pustulata.</title>
        <authorList>
            <person name="Greshake Tzovaras B."/>
            <person name="Segers F."/>
            <person name="Bicker A."/>
            <person name="Dal Grande F."/>
            <person name="Otte J."/>
            <person name="Hankeln T."/>
            <person name="Schmitt I."/>
            <person name="Ebersberger I."/>
        </authorList>
    </citation>
    <scope>NUCLEOTIDE SEQUENCE [LARGE SCALE GENOMIC DNA]</scope>
    <source>
        <strain evidence="12">A1-1</strain>
    </source>
</reference>
<evidence type="ECO:0000313" key="12">
    <source>
        <dbReference type="EMBL" id="KAA6411006.1"/>
    </source>
</evidence>
<dbReference type="Gene3D" id="3.90.550.10">
    <property type="entry name" value="Spore Coat Polysaccharide Biosynthesis Protein SpsA, Chain A"/>
    <property type="match status" value="1"/>
</dbReference>
<keyword evidence="6" id="KW-0735">Signal-anchor</keyword>
<keyword evidence="8 11" id="KW-0472">Membrane</keyword>
<comment type="similarity">
    <text evidence="2">Belongs to the MNN1/MNT family.</text>
</comment>
<dbReference type="InterPro" id="IPR022751">
    <property type="entry name" value="Alpha_mannosyltransferase"/>
</dbReference>
<evidence type="ECO:0000256" key="11">
    <source>
        <dbReference type="SAM" id="Phobius"/>
    </source>
</evidence>
<gene>
    <name evidence="12" type="ORF">FRX48_05317</name>
</gene>
<comment type="subcellular location">
    <subcellularLocation>
        <location evidence="1">Membrane</location>
        <topology evidence="1">Single-pass type II membrane protein</topology>
    </subcellularLocation>
</comment>
<evidence type="ECO:0000256" key="3">
    <source>
        <dbReference type="ARBA" id="ARBA00022676"/>
    </source>
</evidence>
<feature type="compositionally biased region" description="Basic and acidic residues" evidence="10">
    <location>
        <begin position="478"/>
        <end position="504"/>
    </location>
</feature>
<dbReference type="OrthoDB" id="430354at2759"/>
<dbReference type="InterPro" id="IPR029044">
    <property type="entry name" value="Nucleotide-diphossugar_trans"/>
</dbReference>